<keyword evidence="2" id="KW-0238">DNA-binding</keyword>
<evidence type="ECO:0000313" key="6">
    <source>
        <dbReference type="EMBL" id="GGF33858.1"/>
    </source>
</evidence>
<evidence type="ECO:0000256" key="3">
    <source>
        <dbReference type="ARBA" id="ARBA00023163"/>
    </source>
</evidence>
<dbReference type="InterPro" id="IPR050707">
    <property type="entry name" value="HTH_MetabolicPath_Reg"/>
</dbReference>
<evidence type="ECO:0000259" key="4">
    <source>
        <dbReference type="PROSITE" id="PS51077"/>
    </source>
</evidence>
<proteinExistence type="predicted"/>
<sequence length="273" mass="28454">MPETAVKTVDRIAALLRVLAGQGAGGLSLTDIAKATGFGPATTHRLLAALTDVGFACQDLPTKHYRLGAVVATLGRAALQQDVAQLADGALARLAAATGDTSFASVREGLAAICIGRAVGAFPIRTLTLDVGDRRPLGVGAGSLALLAALPDAEIRLILVRNADWLKDFSGFTADAILRLVERTRADGHAFNDGLIVPAMNAVAVAVHDADGRPLFALSLAAIRDRMTPDRRAELVALLHAEAEELERRLPPLALDATSGSLVHSPSMGDQLR</sequence>
<dbReference type="GO" id="GO:0003677">
    <property type="term" value="F:DNA binding"/>
    <property type="evidence" value="ECO:0007669"/>
    <property type="project" value="UniProtKB-KW"/>
</dbReference>
<dbReference type="Gene3D" id="3.30.450.40">
    <property type="match status" value="1"/>
</dbReference>
<dbReference type="GO" id="GO:0003700">
    <property type="term" value="F:DNA-binding transcription factor activity"/>
    <property type="evidence" value="ECO:0007669"/>
    <property type="project" value="TreeGrafter"/>
</dbReference>
<dbReference type="RefSeq" id="WP_189049997.1">
    <property type="nucleotide sequence ID" value="NZ_BMJQ01000012.1"/>
</dbReference>
<dbReference type="Pfam" id="PF09339">
    <property type="entry name" value="HTH_IclR"/>
    <property type="match status" value="1"/>
</dbReference>
<dbReference type="PROSITE" id="PS51078">
    <property type="entry name" value="ICLR_ED"/>
    <property type="match status" value="1"/>
</dbReference>
<keyword evidence="7" id="KW-1185">Reference proteome</keyword>
<reference evidence="6" key="1">
    <citation type="journal article" date="2014" name="Int. J. Syst. Evol. Microbiol.">
        <title>Complete genome sequence of Corynebacterium casei LMG S-19264T (=DSM 44701T), isolated from a smear-ripened cheese.</title>
        <authorList>
            <consortium name="US DOE Joint Genome Institute (JGI-PGF)"/>
            <person name="Walter F."/>
            <person name="Albersmeier A."/>
            <person name="Kalinowski J."/>
            <person name="Ruckert C."/>
        </authorList>
    </citation>
    <scope>NUCLEOTIDE SEQUENCE</scope>
    <source>
        <strain evidence="6">CGMCC 1.15725</strain>
    </source>
</reference>
<evidence type="ECO:0000313" key="7">
    <source>
        <dbReference type="Proteomes" id="UP000646365"/>
    </source>
</evidence>
<dbReference type="InterPro" id="IPR005471">
    <property type="entry name" value="Tscrpt_reg_IclR_N"/>
</dbReference>
<dbReference type="Proteomes" id="UP000646365">
    <property type="component" value="Unassembled WGS sequence"/>
</dbReference>
<keyword evidence="1" id="KW-0805">Transcription regulation</keyword>
<evidence type="ECO:0000259" key="5">
    <source>
        <dbReference type="PROSITE" id="PS51078"/>
    </source>
</evidence>
<gene>
    <name evidence="6" type="ORF">GCM10011611_45110</name>
</gene>
<evidence type="ECO:0000256" key="1">
    <source>
        <dbReference type="ARBA" id="ARBA00023015"/>
    </source>
</evidence>
<organism evidence="6 7">
    <name type="scientific">Aliidongia dinghuensis</name>
    <dbReference type="NCBI Taxonomy" id="1867774"/>
    <lineage>
        <taxon>Bacteria</taxon>
        <taxon>Pseudomonadati</taxon>
        <taxon>Pseudomonadota</taxon>
        <taxon>Alphaproteobacteria</taxon>
        <taxon>Rhodospirillales</taxon>
        <taxon>Dongiaceae</taxon>
        <taxon>Aliidongia</taxon>
    </lineage>
</organism>
<name>A0A8J3E592_9PROT</name>
<evidence type="ECO:0000256" key="2">
    <source>
        <dbReference type="ARBA" id="ARBA00023125"/>
    </source>
</evidence>
<accession>A0A8J3E592</accession>
<dbReference type="InterPro" id="IPR029016">
    <property type="entry name" value="GAF-like_dom_sf"/>
</dbReference>
<dbReference type="AlphaFoldDB" id="A0A8J3E592"/>
<dbReference type="InterPro" id="IPR036390">
    <property type="entry name" value="WH_DNA-bd_sf"/>
</dbReference>
<dbReference type="Pfam" id="PF01614">
    <property type="entry name" value="IclR_C"/>
    <property type="match status" value="1"/>
</dbReference>
<dbReference type="InterPro" id="IPR014757">
    <property type="entry name" value="Tscrpt_reg_IclR_C"/>
</dbReference>
<dbReference type="Gene3D" id="1.10.10.10">
    <property type="entry name" value="Winged helix-like DNA-binding domain superfamily/Winged helix DNA-binding domain"/>
    <property type="match status" value="1"/>
</dbReference>
<protein>
    <submittedName>
        <fullName evidence="6">IclR family transcriptional regulator</fullName>
    </submittedName>
</protein>
<dbReference type="PANTHER" id="PTHR30136">
    <property type="entry name" value="HELIX-TURN-HELIX TRANSCRIPTIONAL REGULATOR, ICLR FAMILY"/>
    <property type="match status" value="1"/>
</dbReference>
<dbReference type="GO" id="GO:0045892">
    <property type="term" value="P:negative regulation of DNA-templated transcription"/>
    <property type="evidence" value="ECO:0007669"/>
    <property type="project" value="TreeGrafter"/>
</dbReference>
<feature type="domain" description="HTH iclR-type" evidence="4">
    <location>
        <begin position="6"/>
        <end position="69"/>
    </location>
</feature>
<dbReference type="SUPFAM" id="SSF46785">
    <property type="entry name" value="Winged helix' DNA-binding domain"/>
    <property type="match status" value="1"/>
</dbReference>
<dbReference type="PROSITE" id="PS51077">
    <property type="entry name" value="HTH_ICLR"/>
    <property type="match status" value="1"/>
</dbReference>
<comment type="caution">
    <text evidence="6">The sequence shown here is derived from an EMBL/GenBank/DDBJ whole genome shotgun (WGS) entry which is preliminary data.</text>
</comment>
<keyword evidence="3" id="KW-0804">Transcription</keyword>
<dbReference type="SUPFAM" id="SSF55781">
    <property type="entry name" value="GAF domain-like"/>
    <property type="match status" value="1"/>
</dbReference>
<dbReference type="EMBL" id="BMJQ01000012">
    <property type="protein sequence ID" value="GGF33858.1"/>
    <property type="molecule type" value="Genomic_DNA"/>
</dbReference>
<reference evidence="6" key="2">
    <citation type="submission" date="2020-09" db="EMBL/GenBank/DDBJ databases">
        <authorList>
            <person name="Sun Q."/>
            <person name="Zhou Y."/>
        </authorList>
    </citation>
    <scope>NUCLEOTIDE SEQUENCE</scope>
    <source>
        <strain evidence="6">CGMCC 1.15725</strain>
    </source>
</reference>
<dbReference type="SMART" id="SM00346">
    <property type="entry name" value="HTH_ICLR"/>
    <property type="match status" value="1"/>
</dbReference>
<feature type="domain" description="IclR-ED" evidence="5">
    <location>
        <begin position="70"/>
        <end position="252"/>
    </location>
</feature>
<dbReference type="PANTHER" id="PTHR30136:SF39">
    <property type="entry name" value="TRANSCRIPTIONAL REGULATORY PROTEIN"/>
    <property type="match status" value="1"/>
</dbReference>
<dbReference type="InterPro" id="IPR036388">
    <property type="entry name" value="WH-like_DNA-bd_sf"/>
</dbReference>